<dbReference type="GO" id="GO:0005216">
    <property type="term" value="F:monoatomic ion channel activity"/>
    <property type="evidence" value="ECO:0007669"/>
    <property type="project" value="InterPro"/>
</dbReference>
<dbReference type="EMBL" id="JABANM010021930">
    <property type="protein sequence ID" value="KAF4720423.1"/>
    <property type="molecule type" value="Genomic_DNA"/>
</dbReference>
<feature type="domain" description="Ion transport" evidence="6">
    <location>
        <begin position="1"/>
        <end position="58"/>
    </location>
</feature>
<gene>
    <name evidence="7" type="ORF">FOZ62_019789</name>
    <name evidence="8" type="ORF">FOZ63_021762</name>
</gene>
<dbReference type="EMBL" id="JABANO010003920">
    <property type="protein sequence ID" value="KAF4756052.1"/>
    <property type="molecule type" value="Genomic_DNA"/>
</dbReference>
<evidence type="ECO:0000313" key="10">
    <source>
        <dbReference type="Proteomes" id="UP000574390"/>
    </source>
</evidence>
<protein>
    <recommendedName>
        <fullName evidence="6">Ion transport domain-containing protein</fullName>
    </recommendedName>
</protein>
<evidence type="ECO:0000256" key="2">
    <source>
        <dbReference type="ARBA" id="ARBA00022692"/>
    </source>
</evidence>
<keyword evidence="9" id="KW-1185">Reference proteome</keyword>
<accession>A0A7J6UFM1</accession>
<sequence>MFTLFQVMTLDSWAAIARPMQAKAPGTVTIFFVAVILCVVMVLMNLITAVIVENAFSIAKADAEEQAKIREREKQNDVAMDVSSLNRPAVHHRARARAAGEGMMLLFLPLHSAWLVP</sequence>
<dbReference type="AlphaFoldDB" id="A0A7J6UFM1"/>
<comment type="caution">
    <text evidence="8">The sequence shown here is derived from an EMBL/GenBank/DDBJ whole genome shotgun (WGS) entry which is preliminary data.</text>
</comment>
<evidence type="ECO:0000256" key="4">
    <source>
        <dbReference type="ARBA" id="ARBA00023136"/>
    </source>
</evidence>
<evidence type="ECO:0000313" key="8">
    <source>
        <dbReference type="EMBL" id="KAF4756052.1"/>
    </source>
</evidence>
<evidence type="ECO:0000256" key="1">
    <source>
        <dbReference type="ARBA" id="ARBA00004141"/>
    </source>
</evidence>
<organism evidence="8 9">
    <name type="scientific">Perkinsus olseni</name>
    <name type="common">Perkinsus atlanticus</name>
    <dbReference type="NCBI Taxonomy" id="32597"/>
    <lineage>
        <taxon>Eukaryota</taxon>
        <taxon>Sar</taxon>
        <taxon>Alveolata</taxon>
        <taxon>Perkinsozoa</taxon>
        <taxon>Perkinsea</taxon>
        <taxon>Perkinsida</taxon>
        <taxon>Perkinsidae</taxon>
        <taxon>Perkinsus</taxon>
    </lineage>
</organism>
<keyword evidence="4 5" id="KW-0472">Membrane</keyword>
<dbReference type="Proteomes" id="UP000553632">
    <property type="component" value="Unassembled WGS sequence"/>
</dbReference>
<evidence type="ECO:0000313" key="7">
    <source>
        <dbReference type="EMBL" id="KAF4720423.1"/>
    </source>
</evidence>
<dbReference type="Proteomes" id="UP000574390">
    <property type="component" value="Unassembled WGS sequence"/>
</dbReference>
<keyword evidence="2 5" id="KW-0812">Transmembrane</keyword>
<comment type="subcellular location">
    <subcellularLocation>
        <location evidence="1">Membrane</location>
        <topology evidence="1">Multi-pass membrane protein</topology>
    </subcellularLocation>
</comment>
<dbReference type="GO" id="GO:0016020">
    <property type="term" value="C:membrane"/>
    <property type="evidence" value="ECO:0007669"/>
    <property type="project" value="UniProtKB-SubCell"/>
</dbReference>
<dbReference type="Gene3D" id="1.10.287.70">
    <property type="match status" value="1"/>
</dbReference>
<evidence type="ECO:0000259" key="6">
    <source>
        <dbReference type="Pfam" id="PF00520"/>
    </source>
</evidence>
<dbReference type="Pfam" id="PF00520">
    <property type="entry name" value="Ion_trans"/>
    <property type="match status" value="1"/>
</dbReference>
<evidence type="ECO:0000256" key="5">
    <source>
        <dbReference type="SAM" id="Phobius"/>
    </source>
</evidence>
<name>A0A7J6UFM1_PEROL</name>
<evidence type="ECO:0000256" key="3">
    <source>
        <dbReference type="ARBA" id="ARBA00022989"/>
    </source>
</evidence>
<dbReference type="InterPro" id="IPR005821">
    <property type="entry name" value="Ion_trans_dom"/>
</dbReference>
<feature type="transmembrane region" description="Helical" evidence="5">
    <location>
        <begin position="30"/>
        <end position="52"/>
    </location>
</feature>
<reference evidence="9 10" key="1">
    <citation type="submission" date="2020-04" db="EMBL/GenBank/DDBJ databases">
        <title>Perkinsus olseni comparative genomics.</title>
        <authorList>
            <person name="Bogema D.R."/>
        </authorList>
    </citation>
    <scope>NUCLEOTIDE SEQUENCE [LARGE SCALE GENOMIC DNA]</scope>
    <source>
        <strain evidence="7">ATCC PRA-205</strain>
        <strain evidence="8 9">ATCC PRA-207</strain>
    </source>
</reference>
<keyword evidence="3 5" id="KW-1133">Transmembrane helix</keyword>
<proteinExistence type="predicted"/>
<evidence type="ECO:0000313" key="9">
    <source>
        <dbReference type="Proteomes" id="UP000553632"/>
    </source>
</evidence>